<dbReference type="InterPro" id="IPR002347">
    <property type="entry name" value="SDR_fam"/>
</dbReference>
<dbReference type="PANTHER" id="PTHR44196">
    <property type="entry name" value="DEHYDROGENASE/REDUCTASE SDR FAMILY MEMBER 7B"/>
    <property type="match status" value="1"/>
</dbReference>
<evidence type="ECO:0000313" key="4">
    <source>
        <dbReference type="EMBL" id="TYS64446.1"/>
    </source>
</evidence>
<dbReference type="PRINTS" id="PR00080">
    <property type="entry name" value="SDRFAMILY"/>
</dbReference>
<keyword evidence="2" id="KW-0560">Oxidoreductase</keyword>
<dbReference type="InterPro" id="IPR036291">
    <property type="entry name" value="NAD(P)-bd_dom_sf"/>
</dbReference>
<dbReference type="GeneID" id="97351930"/>
<dbReference type="CDD" id="cd05233">
    <property type="entry name" value="SDR_c"/>
    <property type="match status" value="1"/>
</dbReference>
<dbReference type="PANTHER" id="PTHR44196:SF2">
    <property type="entry name" value="SHORT-CHAIN DEHYDROGENASE-RELATED"/>
    <property type="match status" value="1"/>
</dbReference>
<evidence type="ECO:0000256" key="3">
    <source>
        <dbReference type="RuleBase" id="RU000363"/>
    </source>
</evidence>
<comment type="similarity">
    <text evidence="1 3">Belongs to the short-chain dehydrogenases/reductases (SDR) family.</text>
</comment>
<accession>A0A5D4SRG8</accession>
<protein>
    <submittedName>
        <fullName evidence="4">SDR family oxidoreductase</fullName>
    </submittedName>
</protein>
<organism evidence="4 5">
    <name type="scientific">Bacillus infantis</name>
    <dbReference type="NCBI Taxonomy" id="324767"/>
    <lineage>
        <taxon>Bacteria</taxon>
        <taxon>Bacillati</taxon>
        <taxon>Bacillota</taxon>
        <taxon>Bacilli</taxon>
        <taxon>Bacillales</taxon>
        <taxon>Bacillaceae</taxon>
        <taxon>Bacillus</taxon>
    </lineage>
</organism>
<dbReference type="AlphaFoldDB" id="A0A5D4SRG8"/>
<dbReference type="GO" id="GO:0016491">
    <property type="term" value="F:oxidoreductase activity"/>
    <property type="evidence" value="ECO:0007669"/>
    <property type="project" value="UniProtKB-KW"/>
</dbReference>
<dbReference type="PIRSF" id="PIRSF000126">
    <property type="entry name" value="11-beta-HSD1"/>
    <property type="match status" value="1"/>
</dbReference>
<dbReference type="PRINTS" id="PR00081">
    <property type="entry name" value="GDHRDH"/>
</dbReference>
<comment type="caution">
    <text evidence="4">The sequence shown here is derived from an EMBL/GenBank/DDBJ whole genome shotgun (WGS) entry which is preliminary data.</text>
</comment>
<dbReference type="Proteomes" id="UP000323732">
    <property type="component" value="Unassembled WGS sequence"/>
</dbReference>
<dbReference type="EMBL" id="VTES01000003">
    <property type="protein sequence ID" value="TYS64446.1"/>
    <property type="molecule type" value="Genomic_DNA"/>
</dbReference>
<gene>
    <name evidence="4" type="ORF">FZD47_11775</name>
</gene>
<dbReference type="GO" id="GO:0016020">
    <property type="term" value="C:membrane"/>
    <property type="evidence" value="ECO:0007669"/>
    <property type="project" value="TreeGrafter"/>
</dbReference>
<dbReference type="RefSeq" id="WP_022544543.1">
    <property type="nucleotide sequence ID" value="NZ_CP160000.1"/>
</dbReference>
<name>A0A5D4SRG8_9BACI</name>
<evidence type="ECO:0000256" key="2">
    <source>
        <dbReference type="ARBA" id="ARBA00023002"/>
    </source>
</evidence>
<dbReference type="Gene3D" id="3.40.50.720">
    <property type="entry name" value="NAD(P)-binding Rossmann-like Domain"/>
    <property type="match status" value="1"/>
</dbReference>
<dbReference type="Pfam" id="PF00106">
    <property type="entry name" value="adh_short"/>
    <property type="match status" value="1"/>
</dbReference>
<evidence type="ECO:0000256" key="1">
    <source>
        <dbReference type="ARBA" id="ARBA00006484"/>
    </source>
</evidence>
<reference evidence="4 5" key="1">
    <citation type="submission" date="2019-08" db="EMBL/GenBank/DDBJ databases">
        <title>Bacillus genomes from the desert of Cuatro Cienegas, Coahuila.</title>
        <authorList>
            <person name="Olmedo-Alvarez G."/>
        </authorList>
    </citation>
    <scope>NUCLEOTIDE SEQUENCE [LARGE SCALE GENOMIC DNA]</scope>
    <source>
        <strain evidence="4 5">CH37_1T</strain>
    </source>
</reference>
<sequence>MKKSVLITGATSGLGYDFVKLFAADGYDLVLVARNKAKLEEIKKEFQDLSVLTISKDLSIAGAAKEVYEEVSAAGISIDVLVNNAGFGLMGPFHELDIRKQAEMIQLNVTALTELTYHFLPGLKSQKDKARILNVASTAAFQPGPLMAVYYATKAYVLSLSEALAEELADTNVTVTTLCPGATKTNFASVAKVEKTKMFSGAMDSSEVAQQGYRALMAGKRVVITGTSNKLGAYAAKFLPRSAAAKIAKYVAKDA</sequence>
<proteinExistence type="inferred from homology"/>
<evidence type="ECO:0000313" key="5">
    <source>
        <dbReference type="Proteomes" id="UP000323732"/>
    </source>
</evidence>
<dbReference type="SUPFAM" id="SSF51735">
    <property type="entry name" value="NAD(P)-binding Rossmann-fold domains"/>
    <property type="match status" value="1"/>
</dbReference>